<evidence type="ECO:0000313" key="2">
    <source>
        <dbReference type="Proteomes" id="UP000294513"/>
    </source>
</evidence>
<comment type="caution">
    <text evidence="1">The sequence shown here is derived from an EMBL/GenBank/DDBJ whole genome shotgun (WGS) entry which is preliminary data.</text>
</comment>
<dbReference type="EMBL" id="SMKU01000329">
    <property type="protein sequence ID" value="TDD69022.1"/>
    <property type="molecule type" value="Genomic_DNA"/>
</dbReference>
<accession>A0A4R5AG80</accession>
<dbReference type="AlphaFoldDB" id="A0A4R5AG80"/>
<organism evidence="1 2">
    <name type="scientific">Actinomadura rubrisoli</name>
    <dbReference type="NCBI Taxonomy" id="2530368"/>
    <lineage>
        <taxon>Bacteria</taxon>
        <taxon>Bacillati</taxon>
        <taxon>Actinomycetota</taxon>
        <taxon>Actinomycetes</taxon>
        <taxon>Streptosporangiales</taxon>
        <taxon>Thermomonosporaceae</taxon>
        <taxon>Actinomadura</taxon>
    </lineage>
</organism>
<dbReference type="Proteomes" id="UP000294513">
    <property type="component" value="Unassembled WGS sequence"/>
</dbReference>
<evidence type="ECO:0000313" key="1">
    <source>
        <dbReference type="EMBL" id="TDD69022.1"/>
    </source>
</evidence>
<sequence>MEHEVFTVDPGPCHSRVSAWNRRKTSEEYRRIGEHTGFQSPEFATALQRLAGQERYLVQLWRD</sequence>
<dbReference type="OrthoDB" id="3470032at2"/>
<proteinExistence type="predicted"/>
<protein>
    <submittedName>
        <fullName evidence="1">Uncharacterized protein</fullName>
    </submittedName>
</protein>
<gene>
    <name evidence="1" type="ORF">E1298_37865</name>
</gene>
<reference evidence="1 2" key="1">
    <citation type="submission" date="2019-03" db="EMBL/GenBank/DDBJ databases">
        <title>Draft genome sequences of novel Actinobacteria.</title>
        <authorList>
            <person name="Sahin N."/>
            <person name="Ay H."/>
            <person name="Saygin H."/>
        </authorList>
    </citation>
    <scope>NUCLEOTIDE SEQUENCE [LARGE SCALE GENOMIC DNA]</scope>
    <source>
        <strain evidence="1 2">H3C3</strain>
    </source>
</reference>
<keyword evidence="2" id="KW-1185">Reference proteome</keyword>
<name>A0A4R5AG80_9ACTN</name>
<dbReference type="RefSeq" id="WP_131902093.1">
    <property type="nucleotide sequence ID" value="NZ_SMKU01000329.1"/>
</dbReference>